<dbReference type="InterPro" id="IPR034291">
    <property type="entry name" value="TMP_synthase"/>
</dbReference>
<keyword evidence="9 19" id="KW-0418">Kinase</keyword>
<dbReference type="RefSeq" id="XP_062717905.1">
    <property type="nucleotide sequence ID" value="XM_062866427.1"/>
</dbReference>
<evidence type="ECO:0000259" key="18">
    <source>
        <dbReference type="Pfam" id="PF02581"/>
    </source>
</evidence>
<comment type="catalytic activity">
    <reaction evidence="1">
        <text>5-(2-hydroxyethyl)-4-methylthiazole + ATP = 4-methyl-5-(2-phosphooxyethyl)-thiazole + ADP + H(+)</text>
        <dbReference type="Rhea" id="RHEA:24212"/>
        <dbReference type="ChEBI" id="CHEBI:15378"/>
        <dbReference type="ChEBI" id="CHEBI:17957"/>
        <dbReference type="ChEBI" id="CHEBI:30616"/>
        <dbReference type="ChEBI" id="CHEBI:58296"/>
        <dbReference type="ChEBI" id="CHEBI:456216"/>
        <dbReference type="EC" id="2.7.1.50"/>
    </reaction>
</comment>
<evidence type="ECO:0000256" key="13">
    <source>
        <dbReference type="ARBA" id="ARBA00047334"/>
    </source>
</evidence>
<evidence type="ECO:0000256" key="4">
    <source>
        <dbReference type="ARBA" id="ARBA00004868"/>
    </source>
</evidence>
<dbReference type="CDD" id="cd00564">
    <property type="entry name" value="TMP_TenI"/>
    <property type="match status" value="1"/>
</dbReference>
<gene>
    <name evidence="19" type="ORF">B0T15DRAFT_487355</name>
</gene>
<evidence type="ECO:0000256" key="5">
    <source>
        <dbReference type="ARBA" id="ARBA00005165"/>
    </source>
</evidence>
<dbReference type="NCBIfam" id="NF006830">
    <property type="entry name" value="PRK09355.1"/>
    <property type="match status" value="1"/>
</dbReference>
<comment type="function">
    <text evidence="3">Condenses 4-methyl-5-(beta-hydroxyethyl)thiazole monophosphate (THZ-P) and 2-methyl-4-amino-5-hydroxymethyl pyrimidine pyrophosphate (HMP-PP) to form thiamine monophosphate (TMP).</text>
</comment>
<comment type="pathway">
    <text evidence="5">Cofactor biosynthesis; thiamine diphosphate biosynthesis; thiamine phosphate from 4-amino-2-methyl-5-diphosphomethylpyrimidine and 4-methyl-5-(2-phosphoethyl)-thiazole: step 1/1.</text>
</comment>
<dbReference type="Gene3D" id="3.20.20.70">
    <property type="entry name" value="Aldolase class I"/>
    <property type="match status" value="1"/>
</dbReference>
<dbReference type="GO" id="GO:0005524">
    <property type="term" value="F:ATP binding"/>
    <property type="evidence" value="ECO:0007669"/>
    <property type="project" value="UniProtKB-KW"/>
</dbReference>
<comment type="cofactor">
    <cofactor evidence="2">
        <name>Mg(2+)</name>
        <dbReference type="ChEBI" id="CHEBI:18420"/>
    </cofactor>
</comment>
<evidence type="ECO:0000256" key="2">
    <source>
        <dbReference type="ARBA" id="ARBA00001946"/>
    </source>
</evidence>
<dbReference type="SUPFAM" id="SSF51391">
    <property type="entry name" value="Thiamin phosphate synthase"/>
    <property type="match status" value="1"/>
</dbReference>
<evidence type="ECO:0000256" key="11">
    <source>
        <dbReference type="ARBA" id="ARBA00022842"/>
    </source>
</evidence>
<dbReference type="GO" id="GO:0005737">
    <property type="term" value="C:cytoplasm"/>
    <property type="evidence" value="ECO:0007669"/>
    <property type="project" value="TreeGrafter"/>
</dbReference>
<evidence type="ECO:0000256" key="7">
    <source>
        <dbReference type="ARBA" id="ARBA00022723"/>
    </source>
</evidence>
<dbReference type="AlphaFoldDB" id="A0AAJ0GLZ6"/>
<dbReference type="InterPro" id="IPR029056">
    <property type="entry name" value="Ribokinase-like"/>
</dbReference>
<comment type="catalytic activity">
    <reaction evidence="15">
        <text>2-[(2R,5Z)-2-carboxy-4-methylthiazol-5(2H)-ylidene]ethyl phosphate + 4-amino-2-methyl-5-(diphosphooxymethyl)pyrimidine + 2 H(+) = thiamine phosphate + CO2 + diphosphate</text>
        <dbReference type="Rhea" id="RHEA:47844"/>
        <dbReference type="ChEBI" id="CHEBI:15378"/>
        <dbReference type="ChEBI" id="CHEBI:16526"/>
        <dbReference type="ChEBI" id="CHEBI:33019"/>
        <dbReference type="ChEBI" id="CHEBI:37575"/>
        <dbReference type="ChEBI" id="CHEBI:57841"/>
        <dbReference type="ChEBI" id="CHEBI:62899"/>
        <dbReference type="EC" id="2.5.1.3"/>
    </reaction>
</comment>
<dbReference type="GO" id="GO:0004417">
    <property type="term" value="F:hydroxyethylthiazole kinase activity"/>
    <property type="evidence" value="ECO:0007669"/>
    <property type="project" value="UniProtKB-EC"/>
</dbReference>
<evidence type="ECO:0000313" key="20">
    <source>
        <dbReference type="Proteomes" id="UP001273166"/>
    </source>
</evidence>
<dbReference type="CDD" id="cd01170">
    <property type="entry name" value="THZ_kinase"/>
    <property type="match status" value="1"/>
</dbReference>
<comment type="catalytic activity">
    <reaction evidence="13">
        <text>4-methyl-5-(2-phosphooxyethyl)-thiazole + 4-amino-2-methyl-5-(diphosphooxymethyl)pyrimidine + H(+) = thiamine phosphate + diphosphate</text>
        <dbReference type="Rhea" id="RHEA:22328"/>
        <dbReference type="ChEBI" id="CHEBI:15378"/>
        <dbReference type="ChEBI" id="CHEBI:33019"/>
        <dbReference type="ChEBI" id="CHEBI:37575"/>
        <dbReference type="ChEBI" id="CHEBI:57841"/>
        <dbReference type="ChEBI" id="CHEBI:58296"/>
        <dbReference type="EC" id="2.5.1.3"/>
    </reaction>
</comment>
<keyword evidence="11" id="KW-0460">Magnesium</keyword>
<sequence>MGKPKVDYSLYLVTDSTPAILGNRQLAHVVEEALRGGVTVVQLREKTADTADMISTARELHGITQKYNVPLLINDRVDVALAVGCEGVHIGQDDMELSAARKLLGPDAIIGVTVSTVEQALRACKGGADYLGIGTVYATPTKTNTKDIIGTAGVREILGKIAETGFDIPTVCIGGINGSNLQRIIFQSGAAKKGLDGVALVSAIMAAPDPEGAARELLGLVKSPPAFGVDMGQPVVVQEQVAQAPSIIRAVHDATPLSHNMTNIVVQNFAANVALAIGASPIMAGYGEEAPDLCKLGGALVINMGSVDPAGLANYLKALRAYNQAGRPVVFDPVGAGATSIRRDAVKTIMANGYLDVIKGNEGEIRTVFGDSQAQQRGVDSSSTLDESEKARLVLALAAREKNVVVMTGKTDFVSDGQFVFAIDNGHEYLGLVTGTGCTLGTAISAAIASRKADRLTAVIAATLHFEIAAELAAERPEVRGPGTFLPAFLDELYRIRQATASNELSWLRRAKVRTVDFPEDYP</sequence>
<dbReference type="HAMAP" id="MF_00228">
    <property type="entry name" value="Thz_kinase"/>
    <property type="match status" value="1"/>
</dbReference>
<comment type="caution">
    <text evidence="19">The sequence shown here is derived from an EMBL/GenBank/DDBJ whole genome shotgun (WGS) entry which is preliminary data.</text>
</comment>
<keyword evidence="8" id="KW-0547">Nucleotide-binding</keyword>
<dbReference type="PANTHER" id="PTHR20857:SF23">
    <property type="entry name" value="THIAMINE BIOSYNTHETIC BIFUNCTIONAL ENZYME"/>
    <property type="match status" value="1"/>
</dbReference>
<keyword evidence="20" id="KW-1185">Reference proteome</keyword>
<organism evidence="19 20">
    <name type="scientific">Chaetomium strumarium</name>
    <dbReference type="NCBI Taxonomy" id="1170767"/>
    <lineage>
        <taxon>Eukaryota</taxon>
        <taxon>Fungi</taxon>
        <taxon>Dikarya</taxon>
        <taxon>Ascomycota</taxon>
        <taxon>Pezizomycotina</taxon>
        <taxon>Sordariomycetes</taxon>
        <taxon>Sordariomycetidae</taxon>
        <taxon>Sordariales</taxon>
        <taxon>Chaetomiaceae</taxon>
        <taxon>Chaetomium</taxon>
    </lineage>
</organism>
<name>A0AAJ0GLZ6_9PEZI</name>
<evidence type="ECO:0000256" key="9">
    <source>
        <dbReference type="ARBA" id="ARBA00022777"/>
    </source>
</evidence>
<evidence type="ECO:0000256" key="14">
    <source>
        <dbReference type="ARBA" id="ARBA00047851"/>
    </source>
</evidence>
<keyword evidence="7" id="KW-0479">Metal-binding</keyword>
<dbReference type="Pfam" id="PF02110">
    <property type="entry name" value="HK"/>
    <property type="match status" value="1"/>
</dbReference>
<keyword evidence="12" id="KW-0784">Thiamine biosynthesis</keyword>
<dbReference type="GeneID" id="87885256"/>
<dbReference type="GO" id="GO:0000287">
    <property type="term" value="F:magnesium ion binding"/>
    <property type="evidence" value="ECO:0007669"/>
    <property type="project" value="InterPro"/>
</dbReference>
<reference evidence="19" key="1">
    <citation type="journal article" date="2023" name="Mol. Phylogenet. Evol.">
        <title>Genome-scale phylogeny and comparative genomics of the fungal order Sordariales.</title>
        <authorList>
            <person name="Hensen N."/>
            <person name="Bonometti L."/>
            <person name="Westerberg I."/>
            <person name="Brannstrom I.O."/>
            <person name="Guillou S."/>
            <person name="Cros-Aarteil S."/>
            <person name="Calhoun S."/>
            <person name="Haridas S."/>
            <person name="Kuo A."/>
            <person name="Mondo S."/>
            <person name="Pangilinan J."/>
            <person name="Riley R."/>
            <person name="LaButti K."/>
            <person name="Andreopoulos B."/>
            <person name="Lipzen A."/>
            <person name="Chen C."/>
            <person name="Yan M."/>
            <person name="Daum C."/>
            <person name="Ng V."/>
            <person name="Clum A."/>
            <person name="Steindorff A."/>
            <person name="Ohm R.A."/>
            <person name="Martin F."/>
            <person name="Silar P."/>
            <person name="Natvig D.O."/>
            <person name="Lalanne C."/>
            <person name="Gautier V."/>
            <person name="Ament-Velasquez S.L."/>
            <person name="Kruys A."/>
            <person name="Hutchinson M.I."/>
            <person name="Powell A.J."/>
            <person name="Barry K."/>
            <person name="Miller A.N."/>
            <person name="Grigoriev I.V."/>
            <person name="Debuchy R."/>
            <person name="Gladieux P."/>
            <person name="Hiltunen Thoren M."/>
            <person name="Johannesson H."/>
        </authorList>
    </citation>
    <scope>NUCLEOTIDE SEQUENCE</scope>
    <source>
        <strain evidence="19">CBS 333.67</strain>
    </source>
</reference>
<dbReference type="Pfam" id="PF02581">
    <property type="entry name" value="TMP-TENI"/>
    <property type="match status" value="1"/>
</dbReference>
<comment type="catalytic activity">
    <reaction evidence="14">
        <text>2-(2-carboxy-4-methylthiazol-5-yl)ethyl phosphate + 4-amino-2-methyl-5-(diphosphooxymethyl)pyrimidine + 2 H(+) = thiamine phosphate + CO2 + diphosphate</text>
        <dbReference type="Rhea" id="RHEA:47848"/>
        <dbReference type="ChEBI" id="CHEBI:15378"/>
        <dbReference type="ChEBI" id="CHEBI:16526"/>
        <dbReference type="ChEBI" id="CHEBI:33019"/>
        <dbReference type="ChEBI" id="CHEBI:37575"/>
        <dbReference type="ChEBI" id="CHEBI:57841"/>
        <dbReference type="ChEBI" id="CHEBI:62890"/>
        <dbReference type="EC" id="2.5.1.3"/>
    </reaction>
</comment>
<dbReference type="Gene3D" id="3.40.1190.20">
    <property type="match status" value="1"/>
</dbReference>
<accession>A0AAJ0GLZ6</accession>
<evidence type="ECO:0000313" key="19">
    <source>
        <dbReference type="EMBL" id="KAK3302125.1"/>
    </source>
</evidence>
<comment type="similarity">
    <text evidence="17">In the N-terminal section; belongs to the thiamine-phosphate synthase family.</text>
</comment>
<evidence type="ECO:0000256" key="10">
    <source>
        <dbReference type="ARBA" id="ARBA00022840"/>
    </source>
</evidence>
<dbReference type="SUPFAM" id="SSF53613">
    <property type="entry name" value="Ribokinase-like"/>
    <property type="match status" value="1"/>
</dbReference>
<dbReference type="EMBL" id="JAUDZG010000007">
    <property type="protein sequence ID" value="KAK3302125.1"/>
    <property type="molecule type" value="Genomic_DNA"/>
</dbReference>
<dbReference type="PANTHER" id="PTHR20857">
    <property type="entry name" value="THIAMINE-PHOSPHATE PYROPHOSPHORYLASE"/>
    <property type="match status" value="1"/>
</dbReference>
<dbReference type="PRINTS" id="PR01099">
    <property type="entry name" value="HYETHTZKNASE"/>
</dbReference>
<comment type="pathway">
    <text evidence="4">Cofactor biosynthesis; thiamine diphosphate biosynthesis; 4-methyl-5-(2-phosphoethyl)-thiazole from 5-(2-hydroxyethyl)-4-methylthiazole: step 1/1.</text>
</comment>
<dbReference type="FunFam" id="3.20.20.70:FF:000104">
    <property type="entry name" value="Thiamine biosynthetic bifunctional enzyme"/>
    <property type="match status" value="1"/>
</dbReference>
<dbReference type="InterPro" id="IPR036206">
    <property type="entry name" value="ThiamineP_synth_sf"/>
</dbReference>
<evidence type="ECO:0000256" key="1">
    <source>
        <dbReference type="ARBA" id="ARBA00001771"/>
    </source>
</evidence>
<dbReference type="GO" id="GO:0009228">
    <property type="term" value="P:thiamine biosynthetic process"/>
    <property type="evidence" value="ECO:0007669"/>
    <property type="project" value="UniProtKB-KW"/>
</dbReference>
<evidence type="ECO:0000256" key="12">
    <source>
        <dbReference type="ARBA" id="ARBA00022977"/>
    </source>
</evidence>
<dbReference type="HAMAP" id="MF_00097">
    <property type="entry name" value="TMP_synthase"/>
    <property type="match status" value="1"/>
</dbReference>
<dbReference type="Proteomes" id="UP001273166">
    <property type="component" value="Unassembled WGS sequence"/>
</dbReference>
<evidence type="ECO:0000256" key="16">
    <source>
        <dbReference type="ARBA" id="ARBA00061146"/>
    </source>
</evidence>
<dbReference type="InterPro" id="IPR022998">
    <property type="entry name" value="ThiamineP_synth_TenI"/>
</dbReference>
<dbReference type="NCBIfam" id="TIGR00694">
    <property type="entry name" value="thiM"/>
    <property type="match status" value="1"/>
</dbReference>
<reference evidence="19" key="2">
    <citation type="submission" date="2023-06" db="EMBL/GenBank/DDBJ databases">
        <authorList>
            <consortium name="Lawrence Berkeley National Laboratory"/>
            <person name="Mondo S.J."/>
            <person name="Hensen N."/>
            <person name="Bonometti L."/>
            <person name="Westerberg I."/>
            <person name="Brannstrom I.O."/>
            <person name="Guillou S."/>
            <person name="Cros-Aarteil S."/>
            <person name="Calhoun S."/>
            <person name="Haridas S."/>
            <person name="Kuo A."/>
            <person name="Pangilinan J."/>
            <person name="Riley R."/>
            <person name="Labutti K."/>
            <person name="Andreopoulos B."/>
            <person name="Lipzen A."/>
            <person name="Chen C."/>
            <person name="Yanf M."/>
            <person name="Daum C."/>
            <person name="Ng V."/>
            <person name="Clum A."/>
            <person name="Steindorff A."/>
            <person name="Ohm R."/>
            <person name="Martin F."/>
            <person name="Silar P."/>
            <person name="Natvig D."/>
            <person name="Lalanne C."/>
            <person name="Gautier V."/>
            <person name="Ament-Velasquez S.L."/>
            <person name="Kruys A."/>
            <person name="Hutchinson M.I."/>
            <person name="Powell A.J."/>
            <person name="Barry K."/>
            <person name="Miller A.N."/>
            <person name="Grigoriev I.V."/>
            <person name="Debuchy R."/>
            <person name="Gladieux P."/>
            <person name="Thoren M.H."/>
            <person name="Johannesson H."/>
        </authorList>
    </citation>
    <scope>NUCLEOTIDE SEQUENCE</scope>
    <source>
        <strain evidence="19">CBS 333.67</strain>
    </source>
</reference>
<keyword evidence="6" id="KW-0808">Transferase</keyword>
<protein>
    <submittedName>
        <fullName evidence="19">Hydroxyethylthiazole kinase family-domain-containing protein</fullName>
    </submittedName>
</protein>
<keyword evidence="10" id="KW-0067">ATP-binding</keyword>
<evidence type="ECO:0000256" key="6">
    <source>
        <dbReference type="ARBA" id="ARBA00022679"/>
    </source>
</evidence>
<evidence type="ECO:0000256" key="17">
    <source>
        <dbReference type="ARBA" id="ARBA00061283"/>
    </source>
</evidence>
<dbReference type="FunFam" id="3.40.1190.20:FF:000042">
    <property type="entry name" value="Probable thiamine biosynthetic bifunctional enzyme"/>
    <property type="match status" value="1"/>
</dbReference>
<dbReference type="InterPro" id="IPR013785">
    <property type="entry name" value="Aldolase_TIM"/>
</dbReference>
<dbReference type="GO" id="GO:0004789">
    <property type="term" value="F:thiamine-phosphate diphosphorylase activity"/>
    <property type="evidence" value="ECO:0007669"/>
    <property type="project" value="UniProtKB-EC"/>
</dbReference>
<dbReference type="NCBIfam" id="TIGR00693">
    <property type="entry name" value="thiE"/>
    <property type="match status" value="1"/>
</dbReference>
<evidence type="ECO:0000256" key="15">
    <source>
        <dbReference type="ARBA" id="ARBA00047883"/>
    </source>
</evidence>
<evidence type="ECO:0000256" key="3">
    <source>
        <dbReference type="ARBA" id="ARBA00003814"/>
    </source>
</evidence>
<feature type="domain" description="Thiamine phosphate synthase/TenI" evidence="18">
    <location>
        <begin position="10"/>
        <end position="204"/>
    </location>
</feature>
<comment type="similarity">
    <text evidence="16">In the C-terminal section; belongs to the Thz kinase family.</text>
</comment>
<dbReference type="InterPro" id="IPR000417">
    <property type="entry name" value="Hyethyz_kinase"/>
</dbReference>
<proteinExistence type="inferred from homology"/>
<evidence type="ECO:0000256" key="8">
    <source>
        <dbReference type="ARBA" id="ARBA00022741"/>
    </source>
</evidence>